<accession>A0A351U875</accession>
<feature type="domain" description="PPM-type phosphatase" evidence="8">
    <location>
        <begin position="227"/>
        <end position="445"/>
    </location>
</feature>
<comment type="caution">
    <text evidence="9">The sequence shown here is derived from an EMBL/GenBank/DDBJ whole genome shotgun (WGS) entry which is preliminary data.</text>
</comment>
<dbReference type="PANTHER" id="PTHR43156:SF2">
    <property type="entry name" value="STAGE II SPORULATION PROTEIN E"/>
    <property type="match status" value="1"/>
</dbReference>
<evidence type="ECO:0000256" key="6">
    <source>
        <dbReference type="ARBA" id="ARBA00023136"/>
    </source>
</evidence>
<dbReference type="Gene3D" id="3.60.40.10">
    <property type="entry name" value="PPM-type phosphatase domain"/>
    <property type="match status" value="1"/>
</dbReference>
<dbReference type="GO" id="GO:0000155">
    <property type="term" value="F:phosphorelay sensor kinase activity"/>
    <property type="evidence" value="ECO:0007669"/>
    <property type="project" value="InterPro"/>
</dbReference>
<dbReference type="InterPro" id="IPR011620">
    <property type="entry name" value="Sig_transdc_His_kinase_LytS_TM"/>
</dbReference>
<keyword evidence="6 7" id="KW-0472">Membrane</keyword>
<reference evidence="9" key="1">
    <citation type="journal article" date="2020" name="Biotechnol. Biofuels">
        <title>New insights from the biogas microbiome by comprehensive genome-resolved metagenomics of nearly 1600 species originating from multiple anaerobic digesters.</title>
        <authorList>
            <person name="Campanaro S."/>
            <person name="Treu L."/>
            <person name="Rodriguez-R L.M."/>
            <person name="Kovalovszki A."/>
            <person name="Ziels R.M."/>
            <person name="Maus I."/>
            <person name="Zhu X."/>
            <person name="Kougias P.G."/>
            <person name="Basile A."/>
            <person name="Luo G."/>
            <person name="Schluter A."/>
            <person name="Konstantinidis K.T."/>
            <person name="Angelidaki I."/>
        </authorList>
    </citation>
    <scope>NUCLEOTIDE SEQUENCE</scope>
    <source>
        <strain evidence="9">AS06rmzACSIP_7</strain>
    </source>
</reference>
<dbReference type="EMBL" id="JAAYEE010000008">
    <property type="protein sequence ID" value="NLW33923.1"/>
    <property type="molecule type" value="Genomic_DNA"/>
</dbReference>
<dbReference type="Pfam" id="PF07694">
    <property type="entry name" value="5TM-5TMR_LYT"/>
    <property type="match status" value="1"/>
</dbReference>
<dbReference type="Pfam" id="PF07228">
    <property type="entry name" value="SpoIIE"/>
    <property type="match status" value="1"/>
</dbReference>
<protein>
    <submittedName>
        <fullName evidence="9">SpoIIE family protein phosphatase</fullName>
    </submittedName>
</protein>
<comment type="subcellular location">
    <subcellularLocation>
        <location evidence="1">Cell membrane</location>
        <topology evidence="1">Multi-pass membrane protein</topology>
    </subcellularLocation>
</comment>
<evidence type="ECO:0000256" key="3">
    <source>
        <dbReference type="ARBA" id="ARBA00022692"/>
    </source>
</evidence>
<dbReference type="STRING" id="909663.GCA_000512235_02319"/>
<feature type="transmembrane region" description="Helical" evidence="7">
    <location>
        <begin position="102"/>
        <end position="122"/>
    </location>
</feature>
<feature type="transmembrane region" description="Helical" evidence="7">
    <location>
        <begin position="74"/>
        <end position="95"/>
    </location>
</feature>
<keyword evidence="5 7" id="KW-1133">Transmembrane helix</keyword>
<feature type="transmembrane region" description="Helical" evidence="7">
    <location>
        <begin position="6"/>
        <end position="22"/>
    </location>
</feature>
<evidence type="ECO:0000256" key="4">
    <source>
        <dbReference type="ARBA" id="ARBA00022801"/>
    </source>
</evidence>
<keyword evidence="4" id="KW-0378">Hydrolase</keyword>
<proteinExistence type="predicted"/>
<evidence type="ECO:0000259" key="8">
    <source>
        <dbReference type="SMART" id="SM00331"/>
    </source>
</evidence>
<dbReference type="GO" id="GO:0005886">
    <property type="term" value="C:plasma membrane"/>
    <property type="evidence" value="ECO:0007669"/>
    <property type="project" value="UniProtKB-SubCell"/>
</dbReference>
<evidence type="ECO:0000256" key="2">
    <source>
        <dbReference type="ARBA" id="ARBA00022475"/>
    </source>
</evidence>
<dbReference type="InterPro" id="IPR001932">
    <property type="entry name" value="PPM-type_phosphatase-like_dom"/>
</dbReference>
<dbReference type="SUPFAM" id="SSF81606">
    <property type="entry name" value="PP2C-like"/>
    <property type="match status" value="1"/>
</dbReference>
<gene>
    <name evidence="9" type="ORF">GXY80_00375</name>
</gene>
<feature type="transmembrane region" description="Helical" evidence="7">
    <location>
        <begin position="134"/>
        <end position="154"/>
    </location>
</feature>
<evidence type="ECO:0000256" key="7">
    <source>
        <dbReference type="SAM" id="Phobius"/>
    </source>
</evidence>
<reference evidence="9" key="2">
    <citation type="submission" date="2020-01" db="EMBL/GenBank/DDBJ databases">
        <authorList>
            <person name="Campanaro S."/>
        </authorList>
    </citation>
    <scope>NUCLEOTIDE SEQUENCE</scope>
    <source>
        <strain evidence="9">AS06rmzACSIP_7</strain>
    </source>
</reference>
<name>A0A351U875_9BACT</name>
<feature type="transmembrane region" description="Helical" evidence="7">
    <location>
        <begin position="43"/>
        <end position="68"/>
    </location>
</feature>
<dbReference type="InterPro" id="IPR052016">
    <property type="entry name" value="Bact_Sigma-Reg"/>
</dbReference>
<dbReference type="SMART" id="SM00331">
    <property type="entry name" value="PP2C_SIG"/>
    <property type="match status" value="1"/>
</dbReference>
<dbReference type="GO" id="GO:0016791">
    <property type="term" value="F:phosphatase activity"/>
    <property type="evidence" value="ECO:0007669"/>
    <property type="project" value="TreeGrafter"/>
</dbReference>
<sequence>MDTLVGLIRTVSVVAVVVYILTRSRMYSAVIENRMTRRHKAGIIVLFGLFSIYGTVGGVEILGAIANIRDLGPVIAGLVAGPLAGFLAGLIGAAYRYSQGGFTAVSCSLSTLLAGVLAGLFYRIRKNEFPGVQTAMILMAGIELLHMGLTLLIPRPFDKALQLVKTIIIPMVGANVMGIGLFAFMMQNLRHERAVESTRNMIKGELKAAREIQMGILPKIFPPFPDRPEFDLYAVIEPAREVGGDFYDFFFTDKDHLCFIIGDVSGKGVPASLFMAVTKTLIKARALTGAPPDQILGAVNDELSQDNPSAMFATVFCGILNIRTGDVYYANGGHNPPYIVTPDGRITPLAATDPGPIVGALDGITYRCDKVRLRPGDSIFLYTDGVSEAMDRSESFFTTSRLEEGLVSLAGKPIRETIRGIAEGVTVFCDGAEQSDDITLLMLRYCG</sequence>
<evidence type="ECO:0000256" key="5">
    <source>
        <dbReference type="ARBA" id="ARBA00022989"/>
    </source>
</evidence>
<keyword evidence="3 7" id="KW-0812">Transmembrane</keyword>
<evidence type="ECO:0000313" key="10">
    <source>
        <dbReference type="Proteomes" id="UP000777265"/>
    </source>
</evidence>
<dbReference type="GO" id="GO:0071555">
    <property type="term" value="P:cell wall organization"/>
    <property type="evidence" value="ECO:0007669"/>
    <property type="project" value="InterPro"/>
</dbReference>
<dbReference type="InterPro" id="IPR036457">
    <property type="entry name" value="PPM-type-like_dom_sf"/>
</dbReference>
<dbReference type="Gene3D" id="1.10.1760.20">
    <property type="match status" value="1"/>
</dbReference>
<evidence type="ECO:0000313" key="9">
    <source>
        <dbReference type="EMBL" id="NLW33923.1"/>
    </source>
</evidence>
<dbReference type="Proteomes" id="UP000777265">
    <property type="component" value="Unassembled WGS sequence"/>
</dbReference>
<dbReference type="AlphaFoldDB" id="A0A351U875"/>
<dbReference type="PANTHER" id="PTHR43156">
    <property type="entry name" value="STAGE II SPORULATION PROTEIN E-RELATED"/>
    <property type="match status" value="1"/>
</dbReference>
<organism evidence="9 10">
    <name type="scientific">Syntrophorhabdus aromaticivorans</name>
    <dbReference type="NCBI Taxonomy" id="328301"/>
    <lineage>
        <taxon>Bacteria</taxon>
        <taxon>Pseudomonadati</taxon>
        <taxon>Thermodesulfobacteriota</taxon>
        <taxon>Syntrophorhabdia</taxon>
        <taxon>Syntrophorhabdales</taxon>
        <taxon>Syntrophorhabdaceae</taxon>
        <taxon>Syntrophorhabdus</taxon>
    </lineage>
</organism>
<evidence type="ECO:0000256" key="1">
    <source>
        <dbReference type="ARBA" id="ARBA00004651"/>
    </source>
</evidence>
<feature type="transmembrane region" description="Helical" evidence="7">
    <location>
        <begin position="166"/>
        <end position="186"/>
    </location>
</feature>
<keyword evidence="2" id="KW-1003">Cell membrane</keyword>